<dbReference type="InterPro" id="IPR036388">
    <property type="entry name" value="WH-like_DNA-bd_sf"/>
</dbReference>
<dbReference type="PROSITE" id="PS51507">
    <property type="entry name" value="IRF_2"/>
    <property type="match status" value="1"/>
</dbReference>
<dbReference type="InterPro" id="IPR036390">
    <property type="entry name" value="WH_DNA-bd_sf"/>
</dbReference>
<feature type="compositionally biased region" description="Polar residues" evidence="1">
    <location>
        <begin position="145"/>
        <end position="163"/>
    </location>
</feature>
<dbReference type="SMART" id="SM01243">
    <property type="entry name" value="IRF-3"/>
    <property type="match status" value="1"/>
</dbReference>
<protein>
    <submittedName>
        <fullName evidence="3">Interferon regulatory factor like protein</fullName>
    </submittedName>
</protein>
<dbReference type="SMART" id="SM00348">
    <property type="entry name" value="IRF"/>
    <property type="match status" value="1"/>
</dbReference>
<dbReference type="PANTHER" id="PTHR11949:SF53">
    <property type="entry name" value="IRF TRYPTOPHAN PENTAD REPEAT DOMAIN-CONTAINING PROTEIN"/>
    <property type="match status" value="1"/>
</dbReference>
<dbReference type="Gene3D" id="2.60.200.10">
    <property type="match status" value="1"/>
</dbReference>
<dbReference type="GO" id="GO:0000981">
    <property type="term" value="F:DNA-binding transcription factor activity, RNA polymerase II-specific"/>
    <property type="evidence" value="ECO:0007669"/>
    <property type="project" value="TreeGrafter"/>
</dbReference>
<dbReference type="GO" id="GO:0002376">
    <property type="term" value="P:immune system process"/>
    <property type="evidence" value="ECO:0007669"/>
    <property type="project" value="TreeGrafter"/>
</dbReference>
<proteinExistence type="evidence at transcript level"/>
<evidence type="ECO:0000313" key="3">
    <source>
        <dbReference type="EMBL" id="CAB3256882.1"/>
    </source>
</evidence>
<dbReference type="InterPro" id="IPR017855">
    <property type="entry name" value="SMAD-like_dom_sf"/>
</dbReference>
<gene>
    <name evidence="3" type="primary">Irf8-001</name>
</gene>
<dbReference type="AlphaFoldDB" id="A0A6F9DEM6"/>
<dbReference type="GO" id="GO:0045893">
    <property type="term" value="P:positive regulation of DNA-templated transcription"/>
    <property type="evidence" value="ECO:0007669"/>
    <property type="project" value="UniProtKB-ARBA"/>
</dbReference>
<dbReference type="SUPFAM" id="SSF49879">
    <property type="entry name" value="SMAD/FHA domain"/>
    <property type="match status" value="1"/>
</dbReference>
<dbReference type="GO" id="GO:0000978">
    <property type="term" value="F:RNA polymerase II cis-regulatory region sequence-specific DNA binding"/>
    <property type="evidence" value="ECO:0007669"/>
    <property type="project" value="TreeGrafter"/>
</dbReference>
<dbReference type="PANTHER" id="PTHR11949">
    <property type="entry name" value="INTERFERON REGULATORY FACTOR"/>
    <property type="match status" value="1"/>
</dbReference>
<dbReference type="InterPro" id="IPR001346">
    <property type="entry name" value="Interferon_reg_fact_DNA-bd_dom"/>
</dbReference>
<organism evidence="3">
    <name type="scientific">Phallusia mammillata</name>
    <dbReference type="NCBI Taxonomy" id="59560"/>
    <lineage>
        <taxon>Eukaryota</taxon>
        <taxon>Metazoa</taxon>
        <taxon>Chordata</taxon>
        <taxon>Tunicata</taxon>
        <taxon>Ascidiacea</taxon>
        <taxon>Phlebobranchia</taxon>
        <taxon>Ascidiidae</taxon>
        <taxon>Phallusia</taxon>
    </lineage>
</organism>
<name>A0A6F9DEM6_9ASCI</name>
<sequence>MSNHTEASFDRDYKLPLRPWLIDKVEHNTFVDVKWIDREKQHFKIPWTKMGQPSWKEHWEIFQAWAKHGDKFDEANPYDSKYKTNFRSLMNKSEDFMEVVNKFLTSQQTGNYRFYRVLKPEEVKENRKKRHIAHKQQKKKKLKKSSVTEQVQDQPSTSSQGCQEIQQSFNDNSDSDLSSTLDGDILSNASLAKSALMINSAKAFSTNKVPMSTEGERSSELHDNPSQSKKFLNFLVQEYSITRTEMFLFDITIKYDGVEQLWPDKNYCARLDCSEGLRIFQGDEHWQKVVIALNDLNEYFSYPTYRMPSYKSNEELTSTILKRTDQGFIIKCDEQANLWVTRLSQSVLFYYDLEKSNEPIRLDRQNPVQLICWVKLAKDVLQRHHEGKRRPSCEFRLYIGSKPRSPEQQCPVMVNITPVAAQKLSEAVFKSDDNSMLVLSLPNEFDKLLRID</sequence>
<feature type="domain" description="IRF tryptophan pentad repeat" evidence="2">
    <location>
        <begin position="14"/>
        <end position="119"/>
    </location>
</feature>
<dbReference type="InterPro" id="IPR008984">
    <property type="entry name" value="SMAD_FHA_dom_sf"/>
</dbReference>
<reference evidence="3" key="1">
    <citation type="submission" date="2020-04" db="EMBL/GenBank/DDBJ databases">
        <authorList>
            <person name="Neveu A P."/>
        </authorList>
    </citation>
    <scope>NUCLEOTIDE SEQUENCE</scope>
    <source>
        <tissue evidence="3">Whole embryo</tissue>
    </source>
</reference>
<dbReference type="Pfam" id="PF10401">
    <property type="entry name" value="IRF-3"/>
    <property type="match status" value="1"/>
</dbReference>
<dbReference type="Pfam" id="PF00605">
    <property type="entry name" value="IRF"/>
    <property type="match status" value="1"/>
</dbReference>
<dbReference type="InterPro" id="IPR019471">
    <property type="entry name" value="Interferon_reg_factor-3"/>
</dbReference>
<feature type="region of interest" description="Disordered" evidence="1">
    <location>
        <begin position="125"/>
        <end position="163"/>
    </location>
</feature>
<dbReference type="Gene3D" id="1.10.10.10">
    <property type="entry name" value="Winged helix-like DNA-binding domain superfamily/Winged helix DNA-binding domain"/>
    <property type="match status" value="1"/>
</dbReference>
<evidence type="ECO:0000259" key="2">
    <source>
        <dbReference type="PROSITE" id="PS51507"/>
    </source>
</evidence>
<dbReference type="EMBL" id="LR786042">
    <property type="protein sequence ID" value="CAB3256882.1"/>
    <property type="molecule type" value="mRNA"/>
</dbReference>
<dbReference type="SUPFAM" id="SSF46785">
    <property type="entry name" value="Winged helix' DNA-binding domain"/>
    <property type="match status" value="1"/>
</dbReference>
<dbReference type="PRINTS" id="PR00267">
    <property type="entry name" value="INTFRNREGFCT"/>
</dbReference>
<feature type="compositionally biased region" description="Basic residues" evidence="1">
    <location>
        <begin position="126"/>
        <end position="144"/>
    </location>
</feature>
<accession>A0A6F9DEM6</accession>
<dbReference type="GO" id="GO:0005634">
    <property type="term" value="C:nucleus"/>
    <property type="evidence" value="ECO:0007669"/>
    <property type="project" value="TreeGrafter"/>
</dbReference>
<evidence type="ECO:0000256" key="1">
    <source>
        <dbReference type="SAM" id="MobiDB-lite"/>
    </source>
</evidence>